<dbReference type="RefSeq" id="XP_007510388.1">
    <property type="nucleotide sequence ID" value="XM_007510326.1"/>
</dbReference>
<accession>K8FAS7</accession>
<dbReference type="EMBL" id="FO082268">
    <property type="protein sequence ID" value="CCO18733.1"/>
    <property type="molecule type" value="Genomic_DNA"/>
</dbReference>
<dbReference type="GO" id="GO:0010190">
    <property type="term" value="P:cytochrome b6f complex assembly"/>
    <property type="evidence" value="ECO:0007669"/>
    <property type="project" value="TreeGrafter"/>
</dbReference>
<dbReference type="Proteomes" id="UP000198341">
    <property type="component" value="Chromosome 11"/>
</dbReference>
<dbReference type="STRING" id="41875.K8FAS7"/>
<feature type="compositionally biased region" description="Polar residues" evidence="1">
    <location>
        <begin position="1"/>
        <end position="21"/>
    </location>
</feature>
<proteinExistence type="predicted"/>
<dbReference type="Gene3D" id="3.40.30.10">
    <property type="entry name" value="Glutaredoxin"/>
    <property type="match status" value="1"/>
</dbReference>
<dbReference type="PANTHER" id="PTHR47353:SF1">
    <property type="entry name" value="THIOREDOXIN-LIKE PROTEIN HCF164, CHLOROPLASTIC"/>
    <property type="match status" value="1"/>
</dbReference>
<dbReference type="InterPro" id="IPR036249">
    <property type="entry name" value="Thioredoxin-like_sf"/>
</dbReference>
<evidence type="ECO:0000313" key="4">
    <source>
        <dbReference type="Proteomes" id="UP000198341"/>
    </source>
</evidence>
<dbReference type="SUPFAM" id="SSF52833">
    <property type="entry name" value="Thioredoxin-like"/>
    <property type="match status" value="1"/>
</dbReference>
<reference evidence="3 4" key="1">
    <citation type="submission" date="2011-10" db="EMBL/GenBank/DDBJ databases">
        <authorList>
            <person name="Genoscope - CEA"/>
        </authorList>
    </citation>
    <scope>NUCLEOTIDE SEQUENCE [LARGE SCALE GENOMIC DNA]</scope>
    <source>
        <strain evidence="3 4">RCC 1105</strain>
    </source>
</reference>
<keyword evidence="4" id="KW-1185">Reference proteome</keyword>
<dbReference type="KEGG" id="bpg:Bathy11g03410"/>
<evidence type="ECO:0000259" key="2">
    <source>
        <dbReference type="PROSITE" id="PS51352"/>
    </source>
</evidence>
<organism evidence="3 4">
    <name type="scientific">Bathycoccus prasinos</name>
    <dbReference type="NCBI Taxonomy" id="41875"/>
    <lineage>
        <taxon>Eukaryota</taxon>
        <taxon>Viridiplantae</taxon>
        <taxon>Chlorophyta</taxon>
        <taxon>Mamiellophyceae</taxon>
        <taxon>Mamiellales</taxon>
        <taxon>Bathycoccaceae</taxon>
        <taxon>Bathycoccus</taxon>
    </lineage>
</organism>
<gene>
    <name evidence="3" type="ordered locus">Bathy11g03410</name>
</gene>
<feature type="region of interest" description="Disordered" evidence="1">
    <location>
        <begin position="1"/>
        <end position="22"/>
    </location>
</feature>
<dbReference type="GO" id="GO:0009535">
    <property type="term" value="C:chloroplast thylakoid membrane"/>
    <property type="evidence" value="ECO:0007669"/>
    <property type="project" value="TreeGrafter"/>
</dbReference>
<dbReference type="InterPro" id="IPR044241">
    <property type="entry name" value="TxlA/HCF164"/>
</dbReference>
<feature type="domain" description="Thioredoxin" evidence="2">
    <location>
        <begin position="102"/>
        <end position="216"/>
    </location>
</feature>
<dbReference type="PROSITE" id="PS51352">
    <property type="entry name" value="THIOREDOXIN_2"/>
    <property type="match status" value="1"/>
</dbReference>
<dbReference type="GeneID" id="19013020"/>
<dbReference type="Pfam" id="PF00085">
    <property type="entry name" value="Thioredoxin"/>
    <property type="match status" value="1"/>
</dbReference>
<dbReference type="AlphaFoldDB" id="K8FAS7"/>
<dbReference type="InterPro" id="IPR013766">
    <property type="entry name" value="Thioredoxin_domain"/>
</dbReference>
<dbReference type="PANTHER" id="PTHR47353">
    <property type="entry name" value="THIOREDOXIN-LIKE PROTEIN HCF164, CHLOROPLASTIC"/>
    <property type="match status" value="1"/>
</dbReference>
<dbReference type="eggNOG" id="KOG0907">
    <property type="taxonomic scope" value="Eukaryota"/>
</dbReference>
<sequence length="262" mass="28587">MFLITRATSSLHSSTSFTPPLNTHRERKLKKLKNRNVLGVGVRSKLSDENEQEWEEILPPTTKEEDKEELPVGRKLAISAFAVGTAAFMSATGVGSSSNSINAVAANLAQLERESVDIDVALQNEKPTVLEFYADWCEVCKSSAPYVFEVEKGNKKDVNFVMMNIDNAKWTQEMDDYDVDGIPHLEFLDGENKSKGALIGKFPKEVLEANIGALKTGEEKLPYAKVRFQPSPVEAKSIMEAPSVAVSATGGAVATSDPRAHG</sequence>
<evidence type="ECO:0000256" key="1">
    <source>
        <dbReference type="SAM" id="MobiDB-lite"/>
    </source>
</evidence>
<dbReference type="GO" id="GO:0016671">
    <property type="term" value="F:oxidoreductase activity, acting on a sulfur group of donors, disulfide as acceptor"/>
    <property type="evidence" value="ECO:0007669"/>
    <property type="project" value="TreeGrafter"/>
</dbReference>
<protein>
    <submittedName>
        <fullName evidence="3">Thioredoxin-like protein TxlA</fullName>
    </submittedName>
</protein>
<dbReference type="OrthoDB" id="2121326at2759"/>
<feature type="region of interest" description="Disordered" evidence="1">
    <location>
        <begin position="49"/>
        <end position="69"/>
    </location>
</feature>
<evidence type="ECO:0000313" key="3">
    <source>
        <dbReference type="EMBL" id="CCO18733.1"/>
    </source>
</evidence>
<name>K8FAS7_9CHLO</name>